<comment type="caution">
    <text evidence="1">The sequence shown here is derived from an EMBL/GenBank/DDBJ whole genome shotgun (WGS) entry which is preliminary data.</text>
</comment>
<proteinExistence type="predicted"/>
<sequence length="36" mass="4372">MQKERMLHNSYKVEMEVWKKSRKCKGVYVSPLVMDL</sequence>
<reference evidence="1 2" key="1">
    <citation type="submission" date="2024-02" db="EMBL/GenBank/DDBJ databases">
        <title>Chromosome-level genome assembly of the Eurasian Minnow (Phoxinus phoxinus).</title>
        <authorList>
            <person name="Oriowo T.O."/>
            <person name="Martin S."/>
            <person name="Stange M."/>
            <person name="Chrysostomakis Y."/>
            <person name="Brown T."/>
            <person name="Winkler S."/>
            <person name="Kukowka S."/>
            <person name="Myers E.W."/>
            <person name="Bohne A."/>
        </authorList>
    </citation>
    <scope>NUCLEOTIDE SEQUENCE [LARGE SCALE GENOMIC DNA]</scope>
    <source>
        <strain evidence="1">ZFMK-TIS-60720</strain>
        <tissue evidence="1">Whole Organism</tissue>
    </source>
</reference>
<evidence type="ECO:0000313" key="2">
    <source>
        <dbReference type="Proteomes" id="UP001364617"/>
    </source>
</evidence>
<name>A0AAN9H905_9TELE</name>
<protein>
    <submittedName>
        <fullName evidence="1">Uncharacterized protein</fullName>
    </submittedName>
</protein>
<gene>
    <name evidence="1" type="ORF">R3I93_006653</name>
</gene>
<evidence type="ECO:0000313" key="1">
    <source>
        <dbReference type="EMBL" id="KAK7162419.1"/>
    </source>
</evidence>
<dbReference type="EMBL" id="JAYKXH010000007">
    <property type="protein sequence ID" value="KAK7162419.1"/>
    <property type="molecule type" value="Genomic_DNA"/>
</dbReference>
<accession>A0AAN9H905</accession>
<organism evidence="1 2">
    <name type="scientific">Phoxinus phoxinus</name>
    <name type="common">Eurasian minnow</name>
    <dbReference type="NCBI Taxonomy" id="58324"/>
    <lineage>
        <taxon>Eukaryota</taxon>
        <taxon>Metazoa</taxon>
        <taxon>Chordata</taxon>
        <taxon>Craniata</taxon>
        <taxon>Vertebrata</taxon>
        <taxon>Euteleostomi</taxon>
        <taxon>Actinopterygii</taxon>
        <taxon>Neopterygii</taxon>
        <taxon>Teleostei</taxon>
        <taxon>Ostariophysi</taxon>
        <taxon>Cypriniformes</taxon>
        <taxon>Leuciscidae</taxon>
        <taxon>Phoxininae</taxon>
        <taxon>Phoxinus</taxon>
    </lineage>
</organism>
<dbReference type="Proteomes" id="UP001364617">
    <property type="component" value="Unassembled WGS sequence"/>
</dbReference>
<keyword evidence="2" id="KW-1185">Reference proteome</keyword>
<dbReference type="AlphaFoldDB" id="A0AAN9H905"/>